<evidence type="ECO:0000256" key="10">
    <source>
        <dbReference type="SAM" id="MobiDB-lite"/>
    </source>
</evidence>
<evidence type="ECO:0000256" key="1">
    <source>
        <dbReference type="ARBA" id="ARBA00022679"/>
    </source>
</evidence>
<dbReference type="InterPro" id="IPR029056">
    <property type="entry name" value="Ribokinase-like"/>
</dbReference>
<evidence type="ECO:0000313" key="13">
    <source>
        <dbReference type="Proteomes" id="UP001642501"/>
    </source>
</evidence>
<gene>
    <name evidence="12" type="primary">RBK1</name>
    <name evidence="12" type="ORF">SEPCBS57363_002340</name>
</gene>
<feature type="binding site" evidence="9">
    <location>
        <begin position="50"/>
        <end position="54"/>
    </location>
    <ligand>
        <name>substrate</name>
    </ligand>
</feature>
<keyword evidence="1 9" id="KW-0808">Transferase</keyword>
<reference evidence="12 13" key="1">
    <citation type="submission" date="2024-01" db="EMBL/GenBank/DDBJ databases">
        <authorList>
            <person name="Allen C."/>
            <person name="Tagirdzhanova G."/>
        </authorList>
    </citation>
    <scope>NUCLEOTIDE SEQUENCE [LARGE SCALE GENOMIC DNA]</scope>
    <source>
        <strain evidence="12 13">CBS 573.63</strain>
    </source>
</reference>
<keyword evidence="3 9" id="KW-0547">Nucleotide-binding</keyword>
<comment type="caution">
    <text evidence="9">Lacks conserved residue(s) required for the propagation of feature annotation.</text>
</comment>
<evidence type="ECO:0000256" key="6">
    <source>
        <dbReference type="ARBA" id="ARBA00022842"/>
    </source>
</evidence>
<feature type="binding site" evidence="9">
    <location>
        <position position="355"/>
    </location>
    <ligand>
        <name>K(+)</name>
        <dbReference type="ChEBI" id="CHEBI:29103"/>
    </ligand>
</feature>
<feature type="binding site" evidence="9">
    <location>
        <position position="319"/>
    </location>
    <ligand>
        <name>substrate</name>
    </ligand>
</feature>
<organism evidence="12 13">
    <name type="scientific">Sporothrix epigloea</name>
    <dbReference type="NCBI Taxonomy" id="1892477"/>
    <lineage>
        <taxon>Eukaryota</taxon>
        <taxon>Fungi</taxon>
        <taxon>Dikarya</taxon>
        <taxon>Ascomycota</taxon>
        <taxon>Pezizomycotina</taxon>
        <taxon>Sordariomycetes</taxon>
        <taxon>Sordariomycetidae</taxon>
        <taxon>Ophiostomatales</taxon>
        <taxon>Ophiostomataceae</taxon>
        <taxon>Sporothrix</taxon>
    </lineage>
</organism>
<keyword evidence="4 9" id="KW-0418">Kinase</keyword>
<feature type="binding site" evidence="9">
    <location>
        <begin position="22"/>
        <end position="24"/>
    </location>
    <ligand>
        <name>substrate</name>
    </ligand>
</feature>
<feature type="binding site" evidence="9">
    <location>
        <position position="313"/>
    </location>
    <ligand>
        <name>K(+)</name>
        <dbReference type="ChEBI" id="CHEBI:29103"/>
    </ligand>
</feature>
<comment type="caution">
    <text evidence="12">The sequence shown here is derived from an EMBL/GenBank/DDBJ whole genome shotgun (WGS) entry which is preliminary data.</text>
</comment>
<feature type="binding site" evidence="9">
    <location>
        <position position="364"/>
    </location>
    <ligand>
        <name>K(+)</name>
        <dbReference type="ChEBI" id="CHEBI:29103"/>
    </ligand>
</feature>
<feature type="binding site" evidence="9">
    <location>
        <position position="360"/>
    </location>
    <ligand>
        <name>K(+)</name>
        <dbReference type="ChEBI" id="CHEBI:29103"/>
    </ligand>
</feature>
<name>A0ABP0DFD0_9PEZI</name>
<dbReference type="GO" id="GO:0004747">
    <property type="term" value="F:ribokinase activity"/>
    <property type="evidence" value="ECO:0007669"/>
    <property type="project" value="UniProtKB-EC"/>
</dbReference>
<evidence type="ECO:0000313" key="12">
    <source>
        <dbReference type="EMBL" id="CAK7266933.1"/>
    </source>
</evidence>
<sequence length="372" mass="38239">MASSTFAPADGLPRITVLGSLNMDLVSYVSHHPEPGETMTSNGFAVSPGGKGANQAIACAKLSRERTMDKDGKPIAPTASTSTSTSAPTAHVAMAGAVGDDVYGTTLRDNLAAHGIDVSDVQTAAAGVPSGVAVIVVDEPTGQNRIILSPGANYQIDTTRSASLVPAGTQLLILQLEIPLEQVLRALQEARAAGVPVLLNPAPAPATEEARAKLEAVFAVTTATTATATPERGLAHLVLNETETAAMVPELTVADLDTKAGLSRAASYFLARGVENVVMTLGGRGVYFATAAERGKELVGELLPPEKVKQVVDTTGAGDTFAGQYALEAVYATAAGTPFDCAAAVRKSNRAAAVTVQRKGAQDSIPWRDEVV</sequence>
<comment type="subcellular location">
    <subcellularLocation>
        <location evidence="9">Cytoplasm</location>
    </subcellularLocation>
    <subcellularLocation>
        <location evidence="9">Nucleus</location>
    </subcellularLocation>
</comment>
<comment type="pathway">
    <text evidence="9">Carbohydrate metabolism; D-ribose degradation; D-ribose 5-phosphate from beta-D-ribopyranose: step 2/2.</text>
</comment>
<feature type="binding site" evidence="9">
    <location>
        <position position="358"/>
    </location>
    <ligand>
        <name>K(+)</name>
        <dbReference type="ChEBI" id="CHEBI:29103"/>
    </ligand>
</feature>
<comment type="similarity">
    <text evidence="9">Belongs to the carbohydrate kinase PfkB family. Ribokinase subfamily.</text>
</comment>
<keyword evidence="9" id="KW-0963">Cytoplasm</keyword>
<dbReference type="EMBL" id="CAWUOM010000030">
    <property type="protein sequence ID" value="CAK7266933.1"/>
    <property type="molecule type" value="Genomic_DNA"/>
</dbReference>
<dbReference type="InterPro" id="IPR002139">
    <property type="entry name" value="Ribo/fructo_kinase"/>
</dbReference>
<dbReference type="SUPFAM" id="SSF53613">
    <property type="entry name" value="Ribokinase-like"/>
    <property type="match status" value="1"/>
</dbReference>
<dbReference type="InterPro" id="IPR011877">
    <property type="entry name" value="Ribokinase"/>
</dbReference>
<comment type="activity regulation">
    <text evidence="9">Activated by a monovalent cation that binds near, but not in, the active site. The most likely occupant of the site in vivo is potassium. Ion binding induces a conformational change that may alter substrate affinity.</text>
</comment>
<keyword evidence="13" id="KW-1185">Reference proteome</keyword>
<dbReference type="Pfam" id="PF00294">
    <property type="entry name" value="PfkB"/>
    <property type="match status" value="1"/>
</dbReference>
<keyword evidence="9" id="KW-0539">Nucleus</keyword>
<dbReference type="PRINTS" id="PR00990">
    <property type="entry name" value="RIBOKINASE"/>
</dbReference>
<feature type="active site" description="Proton acceptor" evidence="9">
    <location>
        <position position="319"/>
    </location>
</feature>
<dbReference type="CDD" id="cd01174">
    <property type="entry name" value="ribokinase"/>
    <property type="match status" value="1"/>
</dbReference>
<dbReference type="Proteomes" id="UP001642501">
    <property type="component" value="Unassembled WGS sequence"/>
</dbReference>
<evidence type="ECO:0000256" key="3">
    <source>
        <dbReference type="ARBA" id="ARBA00022741"/>
    </source>
</evidence>
<feature type="domain" description="Carbohydrate kinase PfkB" evidence="11">
    <location>
        <begin position="14"/>
        <end position="367"/>
    </location>
</feature>
<comment type="function">
    <text evidence="9">Catalyzes the phosphorylation of ribose at O-5 in a reaction requiring ATP and magnesium. The resulting D-ribose-5-phosphate can then be used either for sythesis of nucleotides, histidine, and tryptophan, or as a component of the pentose phosphate pathway.</text>
</comment>
<dbReference type="PANTHER" id="PTHR10584:SF166">
    <property type="entry name" value="RIBOKINASE"/>
    <property type="match status" value="1"/>
</dbReference>
<evidence type="ECO:0000259" key="11">
    <source>
        <dbReference type="Pfam" id="PF00294"/>
    </source>
</evidence>
<protein>
    <recommendedName>
        <fullName evidence="9">Ribokinase</fullName>
        <shortName evidence="9">RK</shortName>
        <ecNumber evidence="9">2.7.1.15</ecNumber>
    </recommendedName>
</protein>
<keyword evidence="8 9" id="KW-0119">Carbohydrate metabolism</keyword>
<keyword evidence="5 9" id="KW-0067">ATP-binding</keyword>
<accession>A0ABP0DFD0</accession>
<feature type="binding site" evidence="9">
    <location>
        <begin position="318"/>
        <end position="319"/>
    </location>
    <ligand>
        <name>ATP</name>
        <dbReference type="ChEBI" id="CHEBI:30616"/>
    </ligand>
</feature>
<comment type="catalytic activity">
    <reaction evidence="9">
        <text>D-ribose + ATP = D-ribose 5-phosphate + ADP + H(+)</text>
        <dbReference type="Rhea" id="RHEA:13697"/>
        <dbReference type="ChEBI" id="CHEBI:15378"/>
        <dbReference type="ChEBI" id="CHEBI:30616"/>
        <dbReference type="ChEBI" id="CHEBI:47013"/>
        <dbReference type="ChEBI" id="CHEBI:78346"/>
        <dbReference type="ChEBI" id="CHEBI:456216"/>
        <dbReference type="EC" id="2.7.1.15"/>
    </reaction>
</comment>
<dbReference type="Gene3D" id="3.40.1190.20">
    <property type="match status" value="1"/>
</dbReference>
<feature type="binding site" evidence="9">
    <location>
        <position position="177"/>
    </location>
    <ligand>
        <name>substrate</name>
    </ligand>
</feature>
<keyword evidence="6 9" id="KW-0460">Magnesium</keyword>
<evidence type="ECO:0000256" key="4">
    <source>
        <dbReference type="ARBA" id="ARBA00022777"/>
    </source>
</evidence>
<feature type="binding site" evidence="9">
    <location>
        <position position="315"/>
    </location>
    <ligand>
        <name>K(+)</name>
        <dbReference type="ChEBI" id="CHEBI:29103"/>
    </ligand>
</feature>
<proteinExistence type="inferred from homology"/>
<feature type="binding site" evidence="9">
    <location>
        <begin position="280"/>
        <end position="285"/>
    </location>
    <ligand>
        <name>ATP</name>
        <dbReference type="ChEBI" id="CHEBI:30616"/>
    </ligand>
</feature>
<comment type="cofactor">
    <cofactor evidence="9">
        <name>Mg(2+)</name>
        <dbReference type="ChEBI" id="CHEBI:18420"/>
    </cofactor>
    <text evidence="9">Requires a divalent cation, most likely magnesium in vivo, as an electrophilic catalyst to aid phosphoryl group transfer. It is the chelate of the metal and the nucleotide that is the actual substrate.</text>
</comment>
<dbReference type="EC" id="2.7.1.15" evidence="9"/>
<evidence type="ECO:0000256" key="2">
    <source>
        <dbReference type="ARBA" id="ARBA00022723"/>
    </source>
</evidence>
<evidence type="ECO:0000256" key="7">
    <source>
        <dbReference type="ARBA" id="ARBA00022958"/>
    </source>
</evidence>
<dbReference type="InterPro" id="IPR011611">
    <property type="entry name" value="PfkB_dom"/>
</dbReference>
<evidence type="ECO:0000256" key="8">
    <source>
        <dbReference type="ARBA" id="ARBA00023277"/>
    </source>
</evidence>
<evidence type="ECO:0000256" key="5">
    <source>
        <dbReference type="ARBA" id="ARBA00022840"/>
    </source>
</evidence>
<feature type="region of interest" description="Disordered" evidence="10">
    <location>
        <begin position="67"/>
        <end position="87"/>
    </location>
</feature>
<keyword evidence="2 9" id="KW-0479">Metal-binding</keyword>
<dbReference type="HAMAP" id="MF_01987">
    <property type="entry name" value="Ribokinase"/>
    <property type="match status" value="1"/>
</dbReference>
<feature type="binding site" evidence="9">
    <location>
        <position position="240"/>
    </location>
    <ligand>
        <name>ATP</name>
        <dbReference type="ChEBI" id="CHEBI:30616"/>
    </ligand>
</feature>
<dbReference type="PANTHER" id="PTHR10584">
    <property type="entry name" value="SUGAR KINASE"/>
    <property type="match status" value="1"/>
</dbReference>
<comment type="subunit">
    <text evidence="9">Homodimer.</text>
</comment>
<evidence type="ECO:0000256" key="9">
    <source>
        <dbReference type="HAMAP-Rule" id="MF_03215"/>
    </source>
</evidence>
<feature type="binding site" evidence="9">
    <location>
        <position position="349"/>
    </location>
    <ligand>
        <name>ATP</name>
        <dbReference type="ChEBI" id="CHEBI:30616"/>
    </ligand>
</feature>
<keyword evidence="7 9" id="KW-0630">Potassium</keyword>
<feature type="compositionally biased region" description="Low complexity" evidence="10">
    <location>
        <begin position="76"/>
        <end position="87"/>
    </location>
</feature>